<organism evidence="16 17">
    <name type="scientific">Limulus polyphemus</name>
    <name type="common">Atlantic horseshoe crab</name>
    <dbReference type="NCBI Taxonomy" id="6850"/>
    <lineage>
        <taxon>Eukaryota</taxon>
        <taxon>Metazoa</taxon>
        <taxon>Ecdysozoa</taxon>
        <taxon>Arthropoda</taxon>
        <taxon>Chelicerata</taxon>
        <taxon>Merostomata</taxon>
        <taxon>Xiphosura</taxon>
        <taxon>Limulidae</taxon>
        <taxon>Limulus</taxon>
    </lineage>
</organism>
<evidence type="ECO:0000313" key="16">
    <source>
        <dbReference type="Proteomes" id="UP000694941"/>
    </source>
</evidence>
<dbReference type="PANTHER" id="PTHR24243">
    <property type="entry name" value="G-PROTEIN COUPLED RECEPTOR"/>
    <property type="match status" value="1"/>
</dbReference>
<dbReference type="PRINTS" id="PR01565">
    <property type="entry name" value="NEUROMEDINUR"/>
</dbReference>
<evidence type="ECO:0000259" key="15">
    <source>
        <dbReference type="PROSITE" id="PS50262"/>
    </source>
</evidence>
<keyword evidence="4 12" id="KW-0812">Transmembrane</keyword>
<feature type="transmembrane region" description="Helical" evidence="14">
    <location>
        <begin position="177"/>
        <end position="199"/>
    </location>
</feature>
<dbReference type="InterPro" id="IPR017452">
    <property type="entry name" value="GPCR_Rhodpsn_7TM"/>
</dbReference>
<evidence type="ECO:0000256" key="12">
    <source>
        <dbReference type="RuleBase" id="RU000688"/>
    </source>
</evidence>
<dbReference type="SUPFAM" id="SSF81321">
    <property type="entry name" value="Family A G protein-coupled receptor-like"/>
    <property type="match status" value="1"/>
</dbReference>
<name>A0ABM1B3Z6_LIMPO</name>
<dbReference type="PROSITE" id="PS50262">
    <property type="entry name" value="G_PROTEIN_RECEP_F1_2"/>
    <property type="match status" value="1"/>
</dbReference>
<feature type="transmembrane region" description="Helical" evidence="14">
    <location>
        <begin position="132"/>
        <end position="157"/>
    </location>
</feature>
<evidence type="ECO:0000313" key="17">
    <source>
        <dbReference type="RefSeq" id="XP_013774352.1"/>
    </source>
</evidence>
<dbReference type="PROSITE" id="PS00237">
    <property type="entry name" value="G_PROTEIN_RECEP_F1_1"/>
    <property type="match status" value="1"/>
</dbReference>
<keyword evidence="8" id="KW-1015">Disulfide bond</keyword>
<accession>A0ABM1B3Z6</accession>
<feature type="transmembrane region" description="Helical" evidence="14">
    <location>
        <begin position="245"/>
        <end position="264"/>
    </location>
</feature>
<dbReference type="GeneID" id="106459287"/>
<evidence type="ECO:0000256" key="6">
    <source>
        <dbReference type="ARBA" id="ARBA00023040"/>
    </source>
</evidence>
<keyword evidence="16" id="KW-1185">Reference proteome</keyword>
<feature type="domain" description="G-protein coupled receptors family 1 profile" evidence="15">
    <location>
        <begin position="28"/>
        <end position="307"/>
    </location>
</feature>
<sequence>MGPKRKSLFFVVPMTLVYVSILVTGIVGNICTCVVIAKNKHMQTATNYYLFSLAISDLLLLVLGLPQEMYQLWESYPYIFGEFFCFFRGLTSETSTNASILTITAFTVERYLAICHPIRAHTMSKLSRAVKFVIIIWILGALTAVVIAFQFGIVVLFDISDYAVCTVKRPLKHAFGISTLIFFIFPMSIILILYVLIAIQLQRSLELSHDETTHGTNNGSNPQSIRSKHSRQTMKSSTSNSSRRAVIKMLVAVVVTFFVCYAPFHAQRLMATYVTDPTPTETIIYDVLMYMSGVLYYVSATINPILYSIMSFKFRQAFKETLAKCCGRQIARSQNFTVMPRYIARHSTAFETTDLTVLSESSHPYQR</sequence>
<dbReference type="SMART" id="SM01381">
    <property type="entry name" value="7TM_GPCR_Srsx"/>
    <property type="match status" value="1"/>
</dbReference>
<keyword evidence="9 12" id="KW-0675">Receptor</keyword>
<gene>
    <name evidence="17" type="primary">LOC106459287</name>
</gene>
<dbReference type="PANTHER" id="PTHR24243:SF208">
    <property type="entry name" value="PYROKININ-1 RECEPTOR"/>
    <property type="match status" value="1"/>
</dbReference>
<evidence type="ECO:0000256" key="10">
    <source>
        <dbReference type="ARBA" id="ARBA00023180"/>
    </source>
</evidence>
<keyword evidence="10" id="KW-0325">Glycoprotein</keyword>
<protein>
    <submittedName>
        <fullName evidence="17">Pyrokinin-1 receptor-like</fullName>
    </submittedName>
</protein>
<evidence type="ECO:0000256" key="5">
    <source>
        <dbReference type="ARBA" id="ARBA00022989"/>
    </source>
</evidence>
<comment type="subcellular location">
    <subcellularLocation>
        <location evidence="1">Cell membrane</location>
        <topology evidence="1">Multi-pass membrane protein</topology>
    </subcellularLocation>
</comment>
<evidence type="ECO:0000256" key="3">
    <source>
        <dbReference type="ARBA" id="ARBA00022475"/>
    </source>
</evidence>
<keyword evidence="6 12" id="KW-0297">G-protein coupled receptor</keyword>
<evidence type="ECO:0000256" key="9">
    <source>
        <dbReference type="ARBA" id="ARBA00023170"/>
    </source>
</evidence>
<dbReference type="RefSeq" id="XP_013774352.1">
    <property type="nucleotide sequence ID" value="XM_013918898.2"/>
</dbReference>
<evidence type="ECO:0000256" key="11">
    <source>
        <dbReference type="ARBA" id="ARBA00023224"/>
    </source>
</evidence>
<keyword evidence="3" id="KW-1003">Cell membrane</keyword>
<evidence type="ECO:0000256" key="13">
    <source>
        <dbReference type="SAM" id="MobiDB-lite"/>
    </source>
</evidence>
<feature type="compositionally biased region" description="Polar residues" evidence="13">
    <location>
        <begin position="214"/>
        <end position="225"/>
    </location>
</feature>
<keyword evidence="7 14" id="KW-0472">Membrane</keyword>
<keyword evidence="11 12" id="KW-0807">Transducer</keyword>
<evidence type="ECO:0000256" key="7">
    <source>
        <dbReference type="ARBA" id="ARBA00023136"/>
    </source>
</evidence>
<dbReference type="Proteomes" id="UP000694941">
    <property type="component" value="Unplaced"/>
</dbReference>
<evidence type="ECO:0000256" key="2">
    <source>
        <dbReference type="ARBA" id="ARBA00010663"/>
    </source>
</evidence>
<dbReference type="InterPro" id="IPR005390">
    <property type="entry name" value="NeuromedU_rcpt"/>
</dbReference>
<proteinExistence type="inferred from homology"/>
<evidence type="ECO:0000256" key="14">
    <source>
        <dbReference type="SAM" id="Phobius"/>
    </source>
</evidence>
<comment type="similarity">
    <text evidence="2 12">Belongs to the G-protein coupled receptor 1 family.</text>
</comment>
<evidence type="ECO:0000256" key="4">
    <source>
        <dbReference type="ARBA" id="ARBA00022692"/>
    </source>
</evidence>
<dbReference type="Gene3D" id="1.20.1070.10">
    <property type="entry name" value="Rhodopsin 7-helix transmembrane proteins"/>
    <property type="match status" value="1"/>
</dbReference>
<reference evidence="17" key="1">
    <citation type="submission" date="2025-08" db="UniProtKB">
        <authorList>
            <consortium name="RefSeq"/>
        </authorList>
    </citation>
    <scope>IDENTIFICATION</scope>
    <source>
        <tissue evidence="17">Muscle</tissue>
    </source>
</reference>
<feature type="region of interest" description="Disordered" evidence="13">
    <location>
        <begin position="210"/>
        <end position="240"/>
    </location>
</feature>
<feature type="transmembrane region" description="Helical" evidence="14">
    <location>
        <begin position="7"/>
        <end position="37"/>
    </location>
</feature>
<dbReference type="Pfam" id="PF00001">
    <property type="entry name" value="7tm_1"/>
    <property type="match status" value="1"/>
</dbReference>
<evidence type="ECO:0000256" key="8">
    <source>
        <dbReference type="ARBA" id="ARBA00023157"/>
    </source>
</evidence>
<feature type="transmembrane region" description="Helical" evidence="14">
    <location>
        <begin position="284"/>
        <end position="309"/>
    </location>
</feature>
<dbReference type="PRINTS" id="PR00237">
    <property type="entry name" value="GPCRRHODOPSN"/>
</dbReference>
<evidence type="ECO:0000256" key="1">
    <source>
        <dbReference type="ARBA" id="ARBA00004651"/>
    </source>
</evidence>
<dbReference type="InterPro" id="IPR000276">
    <property type="entry name" value="GPCR_Rhodpsn"/>
</dbReference>
<keyword evidence="5 14" id="KW-1133">Transmembrane helix</keyword>